<evidence type="ECO:0000256" key="1">
    <source>
        <dbReference type="ARBA" id="ARBA00009156"/>
    </source>
</evidence>
<keyword evidence="4 7" id="KW-0418">Kinase</keyword>
<dbReference type="PANTHER" id="PTHR43095:SF5">
    <property type="entry name" value="XYLULOSE KINASE"/>
    <property type="match status" value="1"/>
</dbReference>
<dbReference type="Proteomes" id="UP000182841">
    <property type="component" value="Unassembled WGS sequence"/>
</dbReference>
<dbReference type="CDD" id="cd07783">
    <property type="entry name" value="ASKHA_NBD_FGGY_SePSK_AtXK1-like"/>
    <property type="match status" value="1"/>
</dbReference>
<keyword evidence="2" id="KW-0119">Carbohydrate metabolism</keyword>
<gene>
    <name evidence="7" type="ORF">SAMN05421870_10659</name>
</gene>
<keyword evidence="8" id="KW-1185">Reference proteome</keyword>
<dbReference type="InterPro" id="IPR018484">
    <property type="entry name" value="FGGY_N"/>
</dbReference>
<organism evidence="7 8">
    <name type="scientific">Streptomyces qinglanensis</name>
    <dbReference type="NCBI Taxonomy" id="943816"/>
    <lineage>
        <taxon>Bacteria</taxon>
        <taxon>Bacillati</taxon>
        <taxon>Actinomycetota</taxon>
        <taxon>Actinomycetes</taxon>
        <taxon>Kitasatosporales</taxon>
        <taxon>Streptomycetaceae</taxon>
        <taxon>Streptomyces</taxon>
    </lineage>
</organism>
<sequence length="494" mass="50613">MHSPAASGAAVPGPPADPVVAGIDVATAAVRVVCVNARGAVLAEGRAALPRPVRDGSGRSEQDATRWWPAAAAALRRATAALPARGAEVCAVAVSATSGTLVLADAAGRPLGPALMYDDRRAAELNRAAQRSGAARWRALGLTVGPTAALGRVAWYARHAADFPGAARVVHTPELLGRRLTGQPVAADWSHALKTGYDPRTAEWPAEVLDGLGIPADWLPPVRPPGSRAGTVCAAAAAETGLPAGCEVRLGMTDGCAGQLATGAVAPGQFVGVLGTTYVLKGVTRELVTDPAGAFYSHRHPDGWWLPGGAASTGGEALAHRAAAHLPGLDEAAAARGPASCVSYPLRREGERFPFVAGAARGFLLGTPADDADRHRADLEGVAFLERLALERVRALGVPVTAPLFAAGGGSRSPLWNRIRATVLGLPLQVADRAETASGAALLAAVGTLHPSLEQAAAAMTGEGYLIEPVPVEKAALDDSYAWFAEELAARGWR</sequence>
<dbReference type="PANTHER" id="PTHR43095">
    <property type="entry name" value="SUGAR KINASE"/>
    <property type="match status" value="1"/>
</dbReference>
<keyword evidence="2" id="KW-0859">Xylose metabolism</keyword>
<reference evidence="8" key="1">
    <citation type="submission" date="2016-10" db="EMBL/GenBank/DDBJ databases">
        <authorList>
            <person name="Varghese N."/>
            <person name="Submissions S."/>
        </authorList>
    </citation>
    <scope>NUCLEOTIDE SEQUENCE [LARGE SCALE GENOMIC DNA]</scope>
    <source>
        <strain evidence="8">CGMCC 4.6825</strain>
    </source>
</reference>
<dbReference type="Pfam" id="PF00370">
    <property type="entry name" value="FGGY_N"/>
    <property type="match status" value="1"/>
</dbReference>
<evidence type="ECO:0000313" key="8">
    <source>
        <dbReference type="Proteomes" id="UP000182841"/>
    </source>
</evidence>
<dbReference type="RefSeq" id="WP_075000711.1">
    <property type="nucleotide sequence ID" value="NZ_FOGO01000006.1"/>
</dbReference>
<evidence type="ECO:0000259" key="6">
    <source>
        <dbReference type="Pfam" id="PF02782"/>
    </source>
</evidence>
<evidence type="ECO:0000256" key="4">
    <source>
        <dbReference type="ARBA" id="ARBA00022777"/>
    </source>
</evidence>
<dbReference type="OrthoDB" id="9805576at2"/>
<dbReference type="EMBL" id="FOGO01000006">
    <property type="protein sequence ID" value="SER95441.1"/>
    <property type="molecule type" value="Genomic_DNA"/>
</dbReference>
<keyword evidence="3" id="KW-0808">Transferase</keyword>
<feature type="domain" description="Carbohydrate kinase FGGY C-terminal" evidence="6">
    <location>
        <begin position="273"/>
        <end position="446"/>
    </location>
</feature>
<evidence type="ECO:0000259" key="5">
    <source>
        <dbReference type="Pfam" id="PF00370"/>
    </source>
</evidence>
<accession>A0A1H9TE67</accession>
<dbReference type="Pfam" id="PF02782">
    <property type="entry name" value="FGGY_C"/>
    <property type="match status" value="1"/>
</dbReference>
<dbReference type="InterPro" id="IPR050406">
    <property type="entry name" value="FGGY_Carb_Kinase"/>
</dbReference>
<dbReference type="InterPro" id="IPR018485">
    <property type="entry name" value="FGGY_C"/>
</dbReference>
<comment type="similarity">
    <text evidence="1">Belongs to the FGGY kinase family.</text>
</comment>
<evidence type="ECO:0000256" key="2">
    <source>
        <dbReference type="ARBA" id="ARBA00022629"/>
    </source>
</evidence>
<evidence type="ECO:0000313" key="7">
    <source>
        <dbReference type="EMBL" id="SER95441.1"/>
    </source>
</evidence>
<dbReference type="STRING" id="943816.AN217_17805"/>
<dbReference type="InterPro" id="IPR000577">
    <property type="entry name" value="Carb_kinase_FGGY"/>
</dbReference>
<dbReference type="AlphaFoldDB" id="A0A1H9TE67"/>
<proteinExistence type="inferred from homology"/>
<feature type="domain" description="Carbohydrate kinase FGGY N-terminal" evidence="5">
    <location>
        <begin position="20"/>
        <end position="259"/>
    </location>
</feature>
<dbReference type="InterPro" id="IPR043129">
    <property type="entry name" value="ATPase_NBD"/>
</dbReference>
<protein>
    <submittedName>
        <fullName evidence="7">Sugar (Pentulose or hexulose) kinase</fullName>
    </submittedName>
</protein>
<dbReference type="GO" id="GO:0016301">
    <property type="term" value="F:kinase activity"/>
    <property type="evidence" value="ECO:0007669"/>
    <property type="project" value="UniProtKB-KW"/>
</dbReference>
<name>A0A1H9TE67_9ACTN</name>
<dbReference type="GO" id="GO:0042732">
    <property type="term" value="P:D-xylose metabolic process"/>
    <property type="evidence" value="ECO:0007669"/>
    <property type="project" value="UniProtKB-KW"/>
</dbReference>
<dbReference type="PIRSF" id="PIRSF000538">
    <property type="entry name" value="GlpK"/>
    <property type="match status" value="1"/>
</dbReference>
<evidence type="ECO:0000256" key="3">
    <source>
        <dbReference type="ARBA" id="ARBA00022679"/>
    </source>
</evidence>
<dbReference type="Gene3D" id="3.30.420.40">
    <property type="match status" value="2"/>
</dbReference>
<dbReference type="SUPFAM" id="SSF53067">
    <property type="entry name" value="Actin-like ATPase domain"/>
    <property type="match status" value="2"/>
</dbReference>